<protein>
    <submittedName>
        <fullName evidence="1">Uncharacterized protein</fullName>
    </submittedName>
</protein>
<dbReference type="EnsemblPlants" id="KQK95057">
    <property type="protein sequence ID" value="KQK95057"/>
    <property type="gene ID" value="SETIT_028518mg"/>
</dbReference>
<keyword evidence="2" id="KW-1185">Reference proteome</keyword>
<dbReference type="HOGENOM" id="CLU_3400129_0_0_1"/>
<evidence type="ECO:0000313" key="2">
    <source>
        <dbReference type="Proteomes" id="UP000004995"/>
    </source>
</evidence>
<dbReference type="Proteomes" id="UP000004995">
    <property type="component" value="Unassembled WGS sequence"/>
</dbReference>
<organism evidence="1 2">
    <name type="scientific">Setaria italica</name>
    <name type="common">Foxtail millet</name>
    <name type="synonym">Panicum italicum</name>
    <dbReference type="NCBI Taxonomy" id="4555"/>
    <lineage>
        <taxon>Eukaryota</taxon>
        <taxon>Viridiplantae</taxon>
        <taxon>Streptophyta</taxon>
        <taxon>Embryophyta</taxon>
        <taxon>Tracheophyta</taxon>
        <taxon>Spermatophyta</taxon>
        <taxon>Magnoliopsida</taxon>
        <taxon>Liliopsida</taxon>
        <taxon>Poales</taxon>
        <taxon>Poaceae</taxon>
        <taxon>PACMAD clade</taxon>
        <taxon>Panicoideae</taxon>
        <taxon>Panicodae</taxon>
        <taxon>Paniceae</taxon>
        <taxon>Cenchrinae</taxon>
        <taxon>Setaria</taxon>
    </lineage>
</organism>
<dbReference type="AlphaFoldDB" id="K3ZPI8"/>
<sequence>MLLLRPNKWARSRVRINGSSLSHSSNQHYKK</sequence>
<dbReference type="InParanoid" id="K3ZPI8"/>
<name>K3ZPI8_SETIT</name>
<proteinExistence type="predicted"/>
<reference evidence="1" key="2">
    <citation type="submission" date="2018-08" db="UniProtKB">
        <authorList>
            <consortium name="EnsemblPlants"/>
        </authorList>
    </citation>
    <scope>IDENTIFICATION</scope>
    <source>
        <strain evidence="1">Yugu1</strain>
    </source>
</reference>
<dbReference type="EMBL" id="AGNK02005066">
    <property type="status" value="NOT_ANNOTATED_CDS"/>
    <property type="molecule type" value="Genomic_DNA"/>
</dbReference>
<evidence type="ECO:0000313" key="1">
    <source>
        <dbReference type="EnsemblPlants" id="KQK95057"/>
    </source>
</evidence>
<accession>K3ZPI8</accession>
<reference evidence="2" key="1">
    <citation type="journal article" date="2012" name="Nat. Biotechnol.">
        <title>Reference genome sequence of the model plant Setaria.</title>
        <authorList>
            <person name="Bennetzen J.L."/>
            <person name="Schmutz J."/>
            <person name="Wang H."/>
            <person name="Percifield R."/>
            <person name="Hawkins J."/>
            <person name="Pontaroli A.C."/>
            <person name="Estep M."/>
            <person name="Feng L."/>
            <person name="Vaughn J.N."/>
            <person name="Grimwood J."/>
            <person name="Jenkins J."/>
            <person name="Barry K."/>
            <person name="Lindquist E."/>
            <person name="Hellsten U."/>
            <person name="Deshpande S."/>
            <person name="Wang X."/>
            <person name="Wu X."/>
            <person name="Mitros T."/>
            <person name="Triplett J."/>
            <person name="Yang X."/>
            <person name="Ye C.Y."/>
            <person name="Mauro-Herrera M."/>
            <person name="Wang L."/>
            <person name="Li P."/>
            <person name="Sharma M."/>
            <person name="Sharma R."/>
            <person name="Ronald P.C."/>
            <person name="Panaud O."/>
            <person name="Kellogg E.A."/>
            <person name="Brutnell T.P."/>
            <person name="Doust A.N."/>
            <person name="Tuskan G.A."/>
            <person name="Rokhsar D."/>
            <person name="Devos K.M."/>
        </authorList>
    </citation>
    <scope>NUCLEOTIDE SEQUENCE [LARGE SCALE GENOMIC DNA]</scope>
    <source>
        <strain evidence="2">cv. Yugu1</strain>
    </source>
</reference>
<dbReference type="Gramene" id="KQK95057">
    <property type="protein sequence ID" value="KQK95057"/>
    <property type="gene ID" value="SETIT_028518mg"/>
</dbReference>